<accession>A0ABY6B8U4</accession>
<dbReference type="PROSITE" id="PS51257">
    <property type="entry name" value="PROKAR_LIPOPROTEIN"/>
    <property type="match status" value="1"/>
</dbReference>
<evidence type="ECO:0000313" key="7">
    <source>
        <dbReference type="Proteomes" id="UP001064933"/>
    </source>
</evidence>
<dbReference type="PROSITE" id="PS50931">
    <property type="entry name" value="HTH_LYSR"/>
    <property type="match status" value="1"/>
</dbReference>
<dbReference type="RefSeq" id="WP_261760150.1">
    <property type="nucleotide sequence ID" value="NZ_CP104562.2"/>
</dbReference>
<dbReference type="Pfam" id="PF00126">
    <property type="entry name" value="HTH_1"/>
    <property type="match status" value="1"/>
</dbReference>
<evidence type="ECO:0000259" key="5">
    <source>
        <dbReference type="PROSITE" id="PS50931"/>
    </source>
</evidence>
<dbReference type="PANTHER" id="PTHR30419">
    <property type="entry name" value="HTH-TYPE TRANSCRIPTIONAL REGULATOR YBHD"/>
    <property type="match status" value="1"/>
</dbReference>
<keyword evidence="7" id="KW-1185">Reference proteome</keyword>
<keyword evidence="3" id="KW-0238">DNA-binding</keyword>
<dbReference type="InterPro" id="IPR036388">
    <property type="entry name" value="WH-like_DNA-bd_sf"/>
</dbReference>
<dbReference type="Pfam" id="PF03466">
    <property type="entry name" value="LysR_substrate"/>
    <property type="match status" value="1"/>
</dbReference>
<evidence type="ECO:0000256" key="2">
    <source>
        <dbReference type="ARBA" id="ARBA00023015"/>
    </source>
</evidence>
<dbReference type="PANTHER" id="PTHR30419:SF2">
    <property type="entry name" value="LYSR FAMILY TRANSCRIPTIONAL REGULATOR"/>
    <property type="match status" value="1"/>
</dbReference>
<evidence type="ECO:0000256" key="1">
    <source>
        <dbReference type="ARBA" id="ARBA00009437"/>
    </source>
</evidence>
<comment type="similarity">
    <text evidence="1">Belongs to the LysR transcriptional regulatory family.</text>
</comment>
<evidence type="ECO:0000256" key="4">
    <source>
        <dbReference type="ARBA" id="ARBA00023163"/>
    </source>
</evidence>
<keyword evidence="4" id="KW-0804">Transcription</keyword>
<dbReference type="InterPro" id="IPR005119">
    <property type="entry name" value="LysR_subst-bd"/>
</dbReference>
<dbReference type="Gene3D" id="3.40.190.290">
    <property type="match status" value="1"/>
</dbReference>
<dbReference type="InterPro" id="IPR050950">
    <property type="entry name" value="HTH-type_LysR_regulators"/>
</dbReference>
<evidence type="ECO:0000256" key="3">
    <source>
        <dbReference type="ARBA" id="ARBA00023125"/>
    </source>
</evidence>
<dbReference type="Proteomes" id="UP001064933">
    <property type="component" value="Chromosome"/>
</dbReference>
<evidence type="ECO:0000313" key="6">
    <source>
        <dbReference type="EMBL" id="UXH80331.1"/>
    </source>
</evidence>
<gene>
    <name evidence="6" type="ORF">N4261_10830</name>
</gene>
<feature type="domain" description="HTH lysR-type" evidence="5">
    <location>
        <begin position="1"/>
        <end position="60"/>
    </location>
</feature>
<organism evidence="6 7">
    <name type="scientific">Roseateles amylovorans</name>
    <dbReference type="NCBI Taxonomy" id="2978473"/>
    <lineage>
        <taxon>Bacteria</taxon>
        <taxon>Pseudomonadati</taxon>
        <taxon>Pseudomonadota</taxon>
        <taxon>Betaproteobacteria</taxon>
        <taxon>Burkholderiales</taxon>
        <taxon>Sphaerotilaceae</taxon>
        <taxon>Roseateles</taxon>
    </lineage>
</organism>
<reference evidence="6" key="1">
    <citation type="submission" date="2022-10" db="EMBL/GenBank/DDBJ databases">
        <title>Characterization and whole genome sequencing of a new Roseateles species, isolated from fresh water.</title>
        <authorList>
            <person name="Guliayeva D.Y."/>
            <person name="Akhremchuk A.E."/>
            <person name="Sikolenko M.A."/>
            <person name="Valentovich L.N."/>
            <person name="Sidarenka A.V."/>
        </authorList>
    </citation>
    <scope>NUCLEOTIDE SEQUENCE</scope>
    <source>
        <strain evidence="6">BIM B-1768</strain>
    </source>
</reference>
<dbReference type="Gene3D" id="1.10.10.10">
    <property type="entry name" value="Winged helix-like DNA-binding domain superfamily/Winged helix DNA-binding domain"/>
    <property type="match status" value="1"/>
</dbReference>
<protein>
    <submittedName>
        <fullName evidence="6">LysR family transcriptional regulator</fullName>
    </submittedName>
</protein>
<name>A0ABY6B8U4_9BURK</name>
<dbReference type="InterPro" id="IPR000847">
    <property type="entry name" value="LysR_HTH_N"/>
</dbReference>
<proteinExistence type="inferred from homology"/>
<dbReference type="SUPFAM" id="SSF46785">
    <property type="entry name" value="Winged helix' DNA-binding domain"/>
    <property type="match status" value="1"/>
</dbReference>
<dbReference type="InterPro" id="IPR036390">
    <property type="entry name" value="WH_DNA-bd_sf"/>
</dbReference>
<dbReference type="EMBL" id="CP104562">
    <property type="protein sequence ID" value="UXH80331.1"/>
    <property type="molecule type" value="Genomic_DNA"/>
</dbReference>
<dbReference type="SUPFAM" id="SSF53850">
    <property type="entry name" value="Periplasmic binding protein-like II"/>
    <property type="match status" value="1"/>
</dbReference>
<keyword evidence="2" id="KW-0805">Transcription regulation</keyword>
<sequence>MKYDIVDLKLLIAIAEAGSVTTAASACFLAPSSASLRLRNLEDAVGTSLFERHARGVTPTEAGHSMLGYARTCVQLLQAMNDEMASYASGLKSQLRLFSNCTAAASVLLDDLQPFLQQHPNLRISLEEHPNSDIASAVAAQRADLGILVSGIPHPDLEYQEYRNEELAVVASPGHPIFKSESISFFECLKFPMVGLPPTAPMQRYLHSKAQALGMKMDVRMQVSCFASVLRLVAAGVGVAILPVDILTPRFADQCQTVKLTDAWARRKLLVCRSRDSVGIQRSVHALSLYLSNLHRQRLPDLEIEQRVN</sequence>